<dbReference type="Proteomes" id="UP001172083">
    <property type="component" value="Unassembled WGS sequence"/>
</dbReference>
<dbReference type="Pfam" id="PF12833">
    <property type="entry name" value="HTH_18"/>
    <property type="match status" value="1"/>
</dbReference>
<evidence type="ECO:0000256" key="1">
    <source>
        <dbReference type="ARBA" id="ARBA00023015"/>
    </source>
</evidence>
<keyword evidence="2" id="KW-0238">DNA-binding</keyword>
<proteinExistence type="predicted"/>
<evidence type="ECO:0000256" key="3">
    <source>
        <dbReference type="ARBA" id="ARBA00023163"/>
    </source>
</evidence>
<evidence type="ECO:0000259" key="4">
    <source>
        <dbReference type="PROSITE" id="PS01124"/>
    </source>
</evidence>
<dbReference type="Gene3D" id="1.10.10.60">
    <property type="entry name" value="Homeodomain-like"/>
    <property type="match status" value="1"/>
</dbReference>
<comment type="caution">
    <text evidence="5">The sequence shown here is derived from an EMBL/GenBank/DDBJ whole genome shotgun (WGS) entry which is preliminary data.</text>
</comment>
<keyword evidence="1" id="KW-0805">Transcription regulation</keyword>
<name>A0ABT8LDX8_9BACT</name>
<evidence type="ECO:0000313" key="6">
    <source>
        <dbReference type="Proteomes" id="UP001172083"/>
    </source>
</evidence>
<keyword evidence="6" id="KW-1185">Reference proteome</keyword>
<dbReference type="InterPro" id="IPR037923">
    <property type="entry name" value="HTH-like"/>
</dbReference>
<dbReference type="PANTHER" id="PTHR43280">
    <property type="entry name" value="ARAC-FAMILY TRANSCRIPTIONAL REGULATOR"/>
    <property type="match status" value="1"/>
</dbReference>
<dbReference type="PROSITE" id="PS01124">
    <property type="entry name" value="HTH_ARAC_FAMILY_2"/>
    <property type="match status" value="1"/>
</dbReference>
<dbReference type="PRINTS" id="PR00032">
    <property type="entry name" value="HTHARAC"/>
</dbReference>
<sequence>MNRSKIDVSISRSNIAQYHLHKAHPEKLQFAIYDLNKYRRKNLEKAAEPHSHSYYQIIWFFNSGGVHTIDFKTYQIKENTILFISKDQVHAFDENLAIEGWLIHFNESFFMHSDVDIFLKYNIFNSQDRPCYAIDQETVEMATSYIDLIHKEITRKHRFGYQDVIRFLLKSLLINLERVHQKDATKVLEPNNLYELQFFRFKELVEDNYMHGYAVSKYADMLSISSKTLTTITKTVVGKSPSQLIAERVVLEARRLLKFTTLQISEITFRLGFEDTSYFIKYFKRHVGSSPRHYRMSLSG</sequence>
<reference evidence="5" key="1">
    <citation type="submission" date="2023-06" db="EMBL/GenBank/DDBJ databases">
        <title>Genomic of Agaribacillus aureum.</title>
        <authorList>
            <person name="Wang G."/>
        </authorList>
    </citation>
    <scope>NUCLEOTIDE SEQUENCE</scope>
    <source>
        <strain evidence="5">BMA12</strain>
    </source>
</reference>
<organism evidence="5 6">
    <name type="scientific">Agaribacillus aureus</name>
    <dbReference type="NCBI Taxonomy" id="3051825"/>
    <lineage>
        <taxon>Bacteria</taxon>
        <taxon>Pseudomonadati</taxon>
        <taxon>Bacteroidota</taxon>
        <taxon>Cytophagia</taxon>
        <taxon>Cytophagales</taxon>
        <taxon>Splendidivirgaceae</taxon>
        <taxon>Agaribacillus</taxon>
    </lineage>
</organism>
<evidence type="ECO:0000313" key="5">
    <source>
        <dbReference type="EMBL" id="MDN5215177.1"/>
    </source>
</evidence>
<gene>
    <name evidence="5" type="ORF">QQ020_24065</name>
</gene>
<dbReference type="RefSeq" id="WP_346760516.1">
    <property type="nucleotide sequence ID" value="NZ_JAUJEB010000006.1"/>
</dbReference>
<dbReference type="InterPro" id="IPR018060">
    <property type="entry name" value="HTH_AraC"/>
</dbReference>
<evidence type="ECO:0000256" key="2">
    <source>
        <dbReference type="ARBA" id="ARBA00023125"/>
    </source>
</evidence>
<dbReference type="InterPro" id="IPR009057">
    <property type="entry name" value="Homeodomain-like_sf"/>
</dbReference>
<dbReference type="PANTHER" id="PTHR43280:SF32">
    <property type="entry name" value="TRANSCRIPTIONAL REGULATORY PROTEIN"/>
    <property type="match status" value="1"/>
</dbReference>
<dbReference type="InterPro" id="IPR020449">
    <property type="entry name" value="Tscrpt_reg_AraC-type_HTH"/>
</dbReference>
<accession>A0ABT8LDX8</accession>
<keyword evidence="3" id="KW-0804">Transcription</keyword>
<feature type="domain" description="HTH araC/xylS-type" evidence="4">
    <location>
        <begin position="199"/>
        <end position="297"/>
    </location>
</feature>
<dbReference type="SUPFAM" id="SSF51215">
    <property type="entry name" value="Regulatory protein AraC"/>
    <property type="match status" value="1"/>
</dbReference>
<dbReference type="SMART" id="SM00342">
    <property type="entry name" value="HTH_ARAC"/>
    <property type="match status" value="1"/>
</dbReference>
<protein>
    <submittedName>
        <fullName evidence="5">Helix-turn-helix transcriptional regulator</fullName>
    </submittedName>
</protein>
<dbReference type="SUPFAM" id="SSF46689">
    <property type="entry name" value="Homeodomain-like"/>
    <property type="match status" value="1"/>
</dbReference>
<dbReference type="EMBL" id="JAUJEB010000006">
    <property type="protein sequence ID" value="MDN5215177.1"/>
    <property type="molecule type" value="Genomic_DNA"/>
</dbReference>